<feature type="transmembrane region" description="Helical" evidence="1">
    <location>
        <begin position="170"/>
        <end position="187"/>
    </location>
</feature>
<dbReference type="EMBL" id="VCKY01000054">
    <property type="protein sequence ID" value="TMR20686.1"/>
    <property type="molecule type" value="Genomic_DNA"/>
</dbReference>
<sequence length="201" mass="20777">MPTRWIIRLDILLSIGLALGCLGALAGLVMNAGMAFFGTPSGVGVPLRVFDVPVDGLAAGGATIDAVSAEVTVRPDGAEPLQGLLHLLMWAPGTATGLLAMFTLVRALRRARSGDRALFSAATARDLRRLGWILIAGALVSAVIGMVTEAILSSMLLAESHPFYPPPGELLGVIVAGFAALGVSEIVRRGVALLEEVEATI</sequence>
<dbReference type="Pfam" id="PF11188">
    <property type="entry name" value="DUF2975"/>
    <property type="match status" value="1"/>
</dbReference>
<evidence type="ECO:0000313" key="2">
    <source>
        <dbReference type="EMBL" id="TMR20686.1"/>
    </source>
</evidence>
<keyword evidence="1" id="KW-0812">Transmembrane</keyword>
<dbReference type="RefSeq" id="WP_138667327.1">
    <property type="nucleotide sequence ID" value="NZ_VCKY01000054.1"/>
</dbReference>
<feature type="transmembrane region" description="Helical" evidence="1">
    <location>
        <begin position="87"/>
        <end position="109"/>
    </location>
</feature>
<dbReference type="OrthoDB" id="3533483at2"/>
<name>A0A5S4FIW9_9ACTN</name>
<reference evidence="2 3" key="1">
    <citation type="submission" date="2019-05" db="EMBL/GenBank/DDBJ databases">
        <title>Draft genome sequence of Nonomuraea turkmeniaca DSM 43926.</title>
        <authorList>
            <person name="Saricaoglu S."/>
            <person name="Isik K."/>
        </authorList>
    </citation>
    <scope>NUCLEOTIDE SEQUENCE [LARGE SCALE GENOMIC DNA]</scope>
    <source>
        <strain evidence="2 3">DSM 43926</strain>
    </source>
</reference>
<evidence type="ECO:0000313" key="3">
    <source>
        <dbReference type="Proteomes" id="UP000309128"/>
    </source>
</evidence>
<proteinExistence type="predicted"/>
<gene>
    <name evidence="2" type="ORF">ETD86_18095</name>
</gene>
<keyword evidence="1" id="KW-0472">Membrane</keyword>
<accession>A0A5S4FIW9</accession>
<organism evidence="2 3">
    <name type="scientific">Nonomuraea turkmeniaca</name>
    <dbReference type="NCBI Taxonomy" id="103838"/>
    <lineage>
        <taxon>Bacteria</taxon>
        <taxon>Bacillati</taxon>
        <taxon>Actinomycetota</taxon>
        <taxon>Actinomycetes</taxon>
        <taxon>Streptosporangiales</taxon>
        <taxon>Streptosporangiaceae</taxon>
        <taxon>Nonomuraea</taxon>
    </lineage>
</organism>
<keyword evidence="3" id="KW-1185">Reference proteome</keyword>
<dbReference type="InterPro" id="IPR021354">
    <property type="entry name" value="DUF2975"/>
</dbReference>
<protein>
    <submittedName>
        <fullName evidence="2">DUF2975 domain-containing protein</fullName>
    </submittedName>
</protein>
<feature type="transmembrane region" description="Helical" evidence="1">
    <location>
        <begin position="130"/>
        <end position="158"/>
    </location>
</feature>
<feature type="transmembrane region" description="Helical" evidence="1">
    <location>
        <begin position="12"/>
        <end position="37"/>
    </location>
</feature>
<dbReference type="PROSITE" id="PS51257">
    <property type="entry name" value="PROKAR_LIPOPROTEIN"/>
    <property type="match status" value="1"/>
</dbReference>
<dbReference type="AlphaFoldDB" id="A0A5S4FIW9"/>
<comment type="caution">
    <text evidence="2">The sequence shown here is derived from an EMBL/GenBank/DDBJ whole genome shotgun (WGS) entry which is preliminary data.</text>
</comment>
<dbReference type="Proteomes" id="UP000309128">
    <property type="component" value="Unassembled WGS sequence"/>
</dbReference>
<evidence type="ECO:0000256" key="1">
    <source>
        <dbReference type="SAM" id="Phobius"/>
    </source>
</evidence>
<keyword evidence="1" id="KW-1133">Transmembrane helix</keyword>